<comment type="caution">
    <text evidence="1">The sequence shown here is derived from an EMBL/GenBank/DDBJ whole genome shotgun (WGS) entry which is preliminary data.</text>
</comment>
<dbReference type="Proteomes" id="UP000231300">
    <property type="component" value="Unassembled WGS sequence"/>
</dbReference>
<accession>A0A2J0N5Q9</accession>
<evidence type="ECO:0000313" key="1">
    <source>
        <dbReference type="EMBL" id="PJC49442.1"/>
    </source>
</evidence>
<reference evidence="2" key="1">
    <citation type="submission" date="2017-09" db="EMBL/GenBank/DDBJ databases">
        <title>Depth-based differentiation of microbial function through sediment-hosted aquifers and enrichment of novel symbionts in the deep terrestrial subsurface.</title>
        <authorList>
            <person name="Probst A.J."/>
            <person name="Ladd B."/>
            <person name="Jarett J.K."/>
            <person name="Geller-Mcgrath D.E."/>
            <person name="Sieber C.M.K."/>
            <person name="Emerson J.B."/>
            <person name="Anantharaman K."/>
            <person name="Thomas B.C."/>
            <person name="Malmstrom R."/>
            <person name="Stieglmeier M."/>
            <person name="Klingl A."/>
            <person name="Woyke T."/>
            <person name="Ryan C.M."/>
            <person name="Banfield J.F."/>
        </authorList>
    </citation>
    <scope>NUCLEOTIDE SEQUENCE [LARGE SCALE GENOMIC DNA]</scope>
</reference>
<dbReference type="EMBL" id="PFRK01000023">
    <property type="protein sequence ID" value="PJC49442.1"/>
    <property type="molecule type" value="Genomic_DNA"/>
</dbReference>
<protein>
    <recommendedName>
        <fullName evidence="3">Secretion system C-terminal sorting domain-containing protein</fullName>
    </recommendedName>
</protein>
<organism evidence="1 2">
    <name type="scientific">Candidatus Nomurabacteria bacterium CG_4_9_14_0_2_um_filter_32_10</name>
    <dbReference type="NCBI Taxonomy" id="1974729"/>
    <lineage>
        <taxon>Bacteria</taxon>
        <taxon>Candidatus Nomuraibacteriota</taxon>
    </lineage>
</organism>
<name>A0A2J0N5Q9_9BACT</name>
<sequence length="35" mass="4175">MYEVPFDATNLASGTYVYVLKTEKFQLERKMIFLK</sequence>
<evidence type="ECO:0000313" key="2">
    <source>
        <dbReference type="Proteomes" id="UP000231300"/>
    </source>
</evidence>
<evidence type="ECO:0008006" key="3">
    <source>
        <dbReference type="Google" id="ProtNLM"/>
    </source>
</evidence>
<dbReference type="AlphaFoldDB" id="A0A2J0N5Q9"/>
<proteinExistence type="predicted"/>
<gene>
    <name evidence="1" type="ORF">CO033_01470</name>
</gene>